<dbReference type="EMBL" id="CP023702">
    <property type="protein sequence ID" value="QEU70736.1"/>
    <property type="molecule type" value="Genomic_DNA"/>
</dbReference>
<evidence type="ECO:0000313" key="2">
    <source>
        <dbReference type="Proteomes" id="UP000326178"/>
    </source>
</evidence>
<gene>
    <name evidence="1" type="ORF">CP967_01080</name>
</gene>
<name>A0A5J6F435_9ACTN</name>
<proteinExistence type="predicted"/>
<dbReference type="PANTHER" id="PTHR35145:SF1">
    <property type="entry name" value="CYTOPLASMIC PROTEIN"/>
    <property type="match status" value="1"/>
</dbReference>
<organism evidence="1 2">
    <name type="scientific">Streptomyces nitrosporeus</name>
    <dbReference type="NCBI Taxonomy" id="28894"/>
    <lineage>
        <taxon>Bacteria</taxon>
        <taxon>Bacillati</taxon>
        <taxon>Actinomycetota</taxon>
        <taxon>Actinomycetes</taxon>
        <taxon>Kitasatosporales</taxon>
        <taxon>Streptomycetaceae</taxon>
        <taxon>Streptomyces</taxon>
    </lineage>
</organism>
<dbReference type="Proteomes" id="UP000326178">
    <property type="component" value="Chromosome"/>
</dbReference>
<dbReference type="RefSeq" id="WP_150486098.1">
    <property type="nucleotide sequence ID" value="NZ_BMUV01000011.1"/>
</dbReference>
<dbReference type="Gene3D" id="3.90.1150.30">
    <property type="match status" value="1"/>
</dbReference>
<dbReference type="InterPro" id="IPR007351">
    <property type="entry name" value="YjbR"/>
</dbReference>
<dbReference type="OrthoDB" id="3194910at2"/>
<protein>
    <submittedName>
        <fullName evidence="1">MmcQ/YjbR family DNA-binding protein</fullName>
    </submittedName>
</protein>
<evidence type="ECO:0000313" key="1">
    <source>
        <dbReference type="EMBL" id="QEU70736.1"/>
    </source>
</evidence>
<dbReference type="InterPro" id="IPR058532">
    <property type="entry name" value="YjbR/MT2646/Rv2570-like"/>
</dbReference>
<keyword evidence="2" id="KW-1185">Reference proteome</keyword>
<sequence>MSAAGDRLQDTARKAALALPDVSHSRPFTPQLDVYKVAGKVFLIVTDDPDEQIITVKCEPEHARAHMHAHASITPGRYLDKRHWITLGPGTGITKRLITDAVEDSYDLVAAQLPRRDRPRPR</sequence>
<dbReference type="SUPFAM" id="SSF142906">
    <property type="entry name" value="YjbR-like"/>
    <property type="match status" value="1"/>
</dbReference>
<dbReference type="InterPro" id="IPR038056">
    <property type="entry name" value="YjbR-like_sf"/>
</dbReference>
<dbReference type="Pfam" id="PF04237">
    <property type="entry name" value="YjbR"/>
    <property type="match status" value="1"/>
</dbReference>
<dbReference type="AlphaFoldDB" id="A0A5J6F435"/>
<reference evidence="1 2" key="1">
    <citation type="submission" date="2017-09" db="EMBL/GenBank/DDBJ databases">
        <authorList>
            <person name="Lee N."/>
            <person name="Cho B.-K."/>
        </authorList>
    </citation>
    <scope>NUCLEOTIDE SEQUENCE [LARGE SCALE GENOMIC DNA]</scope>
    <source>
        <strain evidence="1 2">ATCC 12769</strain>
    </source>
</reference>
<dbReference type="KEGG" id="snk:CP967_01080"/>
<dbReference type="GO" id="GO:0003677">
    <property type="term" value="F:DNA binding"/>
    <property type="evidence" value="ECO:0007669"/>
    <property type="project" value="UniProtKB-KW"/>
</dbReference>
<dbReference type="PANTHER" id="PTHR35145">
    <property type="entry name" value="CYTOPLASMIC PROTEIN-RELATED"/>
    <property type="match status" value="1"/>
</dbReference>
<keyword evidence="1" id="KW-0238">DNA-binding</keyword>
<accession>A0A5J6F435</accession>